<dbReference type="EMBL" id="JAIWQS010000001">
    <property type="protein sequence ID" value="KAJ8773957.1"/>
    <property type="molecule type" value="Genomic_DNA"/>
</dbReference>
<evidence type="ECO:0000313" key="1">
    <source>
        <dbReference type="EMBL" id="KAJ8773957.1"/>
    </source>
</evidence>
<dbReference type="PANTHER" id="PTHR33181:SF19">
    <property type="entry name" value="OS04G0658200 PROTEIN"/>
    <property type="match status" value="1"/>
</dbReference>
<keyword evidence="2" id="KW-1185">Reference proteome</keyword>
<dbReference type="PANTHER" id="PTHR33181">
    <property type="entry name" value="OS01G0778500 PROTEIN"/>
    <property type="match status" value="1"/>
</dbReference>
<dbReference type="AlphaFoldDB" id="A0AAV8U3T5"/>
<dbReference type="Proteomes" id="UP001159364">
    <property type="component" value="Linkage Group LG01"/>
</dbReference>
<proteinExistence type="predicted"/>
<protein>
    <submittedName>
        <fullName evidence="1">Uncharacterized protein</fullName>
    </submittedName>
</protein>
<comment type="caution">
    <text evidence="1">The sequence shown here is derived from an EMBL/GenBank/DDBJ whole genome shotgun (WGS) entry which is preliminary data.</text>
</comment>
<gene>
    <name evidence="1" type="ORF">K2173_009388</name>
</gene>
<accession>A0AAV8U3T5</accession>
<organism evidence="1 2">
    <name type="scientific">Erythroxylum novogranatense</name>
    <dbReference type="NCBI Taxonomy" id="1862640"/>
    <lineage>
        <taxon>Eukaryota</taxon>
        <taxon>Viridiplantae</taxon>
        <taxon>Streptophyta</taxon>
        <taxon>Embryophyta</taxon>
        <taxon>Tracheophyta</taxon>
        <taxon>Spermatophyta</taxon>
        <taxon>Magnoliopsida</taxon>
        <taxon>eudicotyledons</taxon>
        <taxon>Gunneridae</taxon>
        <taxon>Pentapetalae</taxon>
        <taxon>rosids</taxon>
        <taxon>fabids</taxon>
        <taxon>Malpighiales</taxon>
        <taxon>Erythroxylaceae</taxon>
        <taxon>Erythroxylum</taxon>
    </lineage>
</organism>
<reference evidence="1 2" key="1">
    <citation type="submission" date="2021-09" db="EMBL/GenBank/DDBJ databases">
        <title>Genomic insights and catalytic innovation underlie evolution of tropane alkaloids biosynthesis.</title>
        <authorList>
            <person name="Wang Y.-J."/>
            <person name="Tian T."/>
            <person name="Huang J.-P."/>
            <person name="Huang S.-X."/>
        </authorList>
    </citation>
    <scope>NUCLEOTIDE SEQUENCE [LARGE SCALE GENOMIC DNA]</scope>
    <source>
        <strain evidence="1">KIB-2018</strain>
        <tissue evidence="1">Leaf</tissue>
    </source>
</reference>
<evidence type="ECO:0000313" key="2">
    <source>
        <dbReference type="Proteomes" id="UP001159364"/>
    </source>
</evidence>
<name>A0AAV8U3T5_9ROSI</name>
<sequence length="88" mass="10601">MDWWHRLGFPVRRFWVALSFRPKTRRNGGLLKLHNDVQSCGYEDIQVMWELLERSKLEAVANAKHKRRPIWKVFVWSKHSPTPPPYFA</sequence>